<feature type="compositionally biased region" description="Polar residues" evidence="3">
    <location>
        <begin position="75"/>
        <end position="88"/>
    </location>
</feature>
<name>A0A9P6SM65_9HELO</name>
<dbReference type="OrthoDB" id="20018at2759"/>
<dbReference type="AlphaFoldDB" id="A0A9P6SM65"/>
<accession>A0A9P6SM65</accession>
<sequence>MSASASASVSASTSTNPPSNSHPPSTSQNASSSHQATSTSQSASPTLPHSPETARQIAEARSALEASMNNIGSSLDHTLKSRAQNLHANSAALEKQQKELTKETEKMRKETDKLKKVADEGARRVKELGNVQNWAEMIERDFLLLGETMRLVRKGDGESGWDGNEEGWETSSGSGSWSSDGEDLQADVVMGVDDGSQQRLGNAGEMVDKIEVDETVKPEVQLPGAIDAEDTAMDELDQHKVEETGKGKEVEGRQHTETAEGSSTTATSGSGSASTAEPFSSSIHTAASTTG</sequence>
<keyword evidence="5" id="KW-1185">Reference proteome</keyword>
<reference evidence="4" key="1">
    <citation type="submission" date="2019-07" db="EMBL/GenBank/DDBJ databases">
        <title>Hyphodiscus hymeniophilus genome sequencing and assembly.</title>
        <authorList>
            <person name="Kramer G."/>
            <person name="Nodwell J."/>
        </authorList>
    </citation>
    <scope>NUCLEOTIDE SEQUENCE</scope>
    <source>
        <strain evidence="4">ATCC 34498</strain>
    </source>
</reference>
<proteinExistence type="inferred from homology"/>
<dbReference type="PANTHER" id="PTHR13073:SF0">
    <property type="entry name" value="BIOGENESIS OF LYSOSOME-RELATED ORGANELLES COMPLEX 1 SUBUNIT 1"/>
    <property type="match status" value="1"/>
</dbReference>
<feature type="region of interest" description="Disordered" evidence="3">
    <location>
        <begin position="75"/>
        <end position="111"/>
    </location>
</feature>
<evidence type="ECO:0000256" key="1">
    <source>
        <dbReference type="ARBA" id="ARBA00007133"/>
    </source>
</evidence>
<feature type="compositionally biased region" description="Polar residues" evidence="3">
    <location>
        <begin position="278"/>
        <end position="291"/>
    </location>
</feature>
<feature type="compositionally biased region" description="Low complexity" evidence="3">
    <location>
        <begin position="259"/>
        <end position="277"/>
    </location>
</feature>
<evidence type="ECO:0000256" key="3">
    <source>
        <dbReference type="SAM" id="MobiDB-lite"/>
    </source>
</evidence>
<evidence type="ECO:0000313" key="5">
    <source>
        <dbReference type="Proteomes" id="UP000785200"/>
    </source>
</evidence>
<dbReference type="GO" id="GO:0016197">
    <property type="term" value="P:endosomal transport"/>
    <property type="evidence" value="ECO:0007669"/>
    <property type="project" value="TreeGrafter"/>
</dbReference>
<gene>
    <name evidence="4" type="ORF">D0Z07_8142</name>
</gene>
<evidence type="ECO:0000313" key="4">
    <source>
        <dbReference type="EMBL" id="KAG0646123.1"/>
    </source>
</evidence>
<evidence type="ECO:0000256" key="2">
    <source>
        <dbReference type="ARBA" id="ARBA00019577"/>
    </source>
</evidence>
<feature type="region of interest" description="Disordered" evidence="3">
    <location>
        <begin position="156"/>
        <end position="182"/>
    </location>
</feature>
<feature type="compositionally biased region" description="Basic and acidic residues" evidence="3">
    <location>
        <begin position="236"/>
        <end position="258"/>
    </location>
</feature>
<feature type="region of interest" description="Disordered" evidence="3">
    <location>
        <begin position="213"/>
        <end position="291"/>
    </location>
</feature>
<comment type="similarity">
    <text evidence="1">Belongs to the BLOC1S1 family.</text>
</comment>
<dbReference type="EMBL" id="VNKQ01000016">
    <property type="protein sequence ID" value="KAG0646123.1"/>
    <property type="molecule type" value="Genomic_DNA"/>
</dbReference>
<organism evidence="4 5">
    <name type="scientific">Hyphodiscus hymeniophilus</name>
    <dbReference type="NCBI Taxonomy" id="353542"/>
    <lineage>
        <taxon>Eukaryota</taxon>
        <taxon>Fungi</taxon>
        <taxon>Dikarya</taxon>
        <taxon>Ascomycota</taxon>
        <taxon>Pezizomycotina</taxon>
        <taxon>Leotiomycetes</taxon>
        <taxon>Helotiales</taxon>
        <taxon>Hyphodiscaceae</taxon>
        <taxon>Hyphodiscus</taxon>
    </lineage>
</organism>
<dbReference type="InterPro" id="IPR009395">
    <property type="entry name" value="BLOC1S1"/>
</dbReference>
<feature type="region of interest" description="Disordered" evidence="3">
    <location>
        <begin position="1"/>
        <end position="56"/>
    </location>
</feature>
<feature type="compositionally biased region" description="Low complexity" evidence="3">
    <location>
        <begin position="1"/>
        <end position="45"/>
    </location>
</feature>
<comment type="caution">
    <text evidence="4">The sequence shown here is derived from an EMBL/GenBank/DDBJ whole genome shotgun (WGS) entry which is preliminary data.</text>
</comment>
<feature type="compositionally biased region" description="Low complexity" evidence="3">
    <location>
        <begin position="169"/>
        <end position="179"/>
    </location>
</feature>
<dbReference type="Pfam" id="PF06320">
    <property type="entry name" value="GCN5L1"/>
    <property type="match status" value="1"/>
</dbReference>
<dbReference type="PANTHER" id="PTHR13073">
    <property type="entry name" value="BLOC-1 COMPLEX SUBUNIT 1"/>
    <property type="match status" value="1"/>
</dbReference>
<dbReference type="Proteomes" id="UP000785200">
    <property type="component" value="Unassembled WGS sequence"/>
</dbReference>
<dbReference type="GO" id="GO:0031083">
    <property type="term" value="C:BLOC-1 complex"/>
    <property type="evidence" value="ECO:0007669"/>
    <property type="project" value="InterPro"/>
</dbReference>
<protein>
    <recommendedName>
        <fullName evidence="2">Biogenesis of lysosome-related organelles complex 1 subunit 1</fullName>
    </recommendedName>
</protein>
<feature type="compositionally biased region" description="Basic and acidic residues" evidence="3">
    <location>
        <begin position="95"/>
        <end position="111"/>
    </location>
</feature>